<dbReference type="AlphaFoldDB" id="A3ZP20"/>
<protein>
    <submittedName>
        <fullName evidence="1">Uncharacterized protein</fullName>
    </submittedName>
</protein>
<name>A3ZP20_9BACT</name>
<reference evidence="1 2" key="1">
    <citation type="submission" date="2006-02" db="EMBL/GenBank/DDBJ databases">
        <authorList>
            <person name="Amann R."/>
            <person name="Ferriera S."/>
            <person name="Johnson J."/>
            <person name="Kravitz S."/>
            <person name="Halpern A."/>
            <person name="Remington K."/>
            <person name="Beeson K."/>
            <person name="Tran B."/>
            <person name="Rogers Y.-H."/>
            <person name="Friedman R."/>
            <person name="Venter J.C."/>
        </authorList>
    </citation>
    <scope>NUCLEOTIDE SEQUENCE [LARGE SCALE GENOMIC DNA]</scope>
    <source>
        <strain evidence="1 2">DSM 3645</strain>
    </source>
</reference>
<sequence>MQELAEILDRDWDAEFDTIYDDLEREFAEFRFQINHIK</sequence>
<evidence type="ECO:0000313" key="1">
    <source>
        <dbReference type="EMBL" id="EAQ81494.1"/>
    </source>
</evidence>
<dbReference type="HOGENOM" id="CLU_3325117_0_0_0"/>
<dbReference type="EMBL" id="AANZ01000004">
    <property type="protein sequence ID" value="EAQ81494.1"/>
    <property type="molecule type" value="Genomic_DNA"/>
</dbReference>
<evidence type="ECO:0000313" key="2">
    <source>
        <dbReference type="Proteomes" id="UP000004358"/>
    </source>
</evidence>
<organism evidence="1 2">
    <name type="scientific">Blastopirellula marina DSM 3645</name>
    <dbReference type="NCBI Taxonomy" id="314230"/>
    <lineage>
        <taxon>Bacteria</taxon>
        <taxon>Pseudomonadati</taxon>
        <taxon>Planctomycetota</taxon>
        <taxon>Planctomycetia</taxon>
        <taxon>Pirellulales</taxon>
        <taxon>Pirellulaceae</taxon>
        <taxon>Blastopirellula</taxon>
    </lineage>
</organism>
<gene>
    <name evidence="1" type="ORF">DSM3645_27972</name>
</gene>
<dbReference type="STRING" id="314230.DSM3645_27972"/>
<dbReference type="Proteomes" id="UP000004358">
    <property type="component" value="Unassembled WGS sequence"/>
</dbReference>
<accession>A3ZP20</accession>
<proteinExistence type="predicted"/>
<comment type="caution">
    <text evidence="1">The sequence shown here is derived from an EMBL/GenBank/DDBJ whole genome shotgun (WGS) entry which is preliminary data.</text>
</comment>